<dbReference type="PROSITE" id="PS50110">
    <property type="entry name" value="RESPONSE_REGULATORY"/>
    <property type="match status" value="1"/>
</dbReference>
<dbReference type="InterPro" id="IPR050595">
    <property type="entry name" value="Bact_response_regulator"/>
</dbReference>
<dbReference type="SMART" id="SM00448">
    <property type="entry name" value="REC"/>
    <property type="match status" value="1"/>
</dbReference>
<dbReference type="AlphaFoldDB" id="A0A830F8Q2"/>
<reference evidence="6 7" key="1">
    <citation type="journal article" date="2019" name="Int. J. Syst. Evol. Microbiol.">
        <title>The Global Catalogue of Microorganisms (GCM) 10K type strain sequencing project: providing services to taxonomists for standard genome sequencing and annotation.</title>
        <authorList>
            <consortium name="The Broad Institute Genomics Platform"/>
            <consortium name="The Broad Institute Genome Sequencing Center for Infectious Disease"/>
            <person name="Wu L."/>
            <person name="Ma J."/>
        </authorList>
    </citation>
    <scope>NUCLEOTIDE SEQUENCE [LARGE SCALE GENOMIC DNA]</scope>
    <source>
        <strain evidence="6 7">JCM 19585</strain>
    </source>
</reference>
<name>A0A830F8Q2_9EURY</name>
<dbReference type="EMBL" id="BMPF01000002">
    <property type="protein sequence ID" value="GGL30701.1"/>
    <property type="molecule type" value="Genomic_DNA"/>
</dbReference>
<feature type="modified residue" description="4-aspartylphosphate" evidence="2">
    <location>
        <position position="70"/>
    </location>
</feature>
<dbReference type="OrthoDB" id="86314at2157"/>
<organism evidence="6 7">
    <name type="scientific">Halarchaeum grantii</name>
    <dbReference type="NCBI Taxonomy" id="1193105"/>
    <lineage>
        <taxon>Archaea</taxon>
        <taxon>Methanobacteriati</taxon>
        <taxon>Methanobacteriota</taxon>
        <taxon>Stenosarchaea group</taxon>
        <taxon>Halobacteria</taxon>
        <taxon>Halobacteriales</taxon>
        <taxon>Halobacteriaceae</taxon>
    </lineage>
</organism>
<keyword evidence="1 2" id="KW-0597">Phosphoprotein</keyword>
<dbReference type="Proteomes" id="UP000628840">
    <property type="component" value="Unassembled WGS sequence"/>
</dbReference>
<dbReference type="Pfam" id="PF08663">
    <property type="entry name" value="HalX"/>
    <property type="match status" value="1"/>
</dbReference>
<dbReference type="GO" id="GO:0003677">
    <property type="term" value="F:DNA binding"/>
    <property type="evidence" value="ECO:0007669"/>
    <property type="project" value="UniProtKB-KW"/>
</dbReference>
<keyword evidence="7" id="KW-1185">Reference proteome</keyword>
<feature type="region of interest" description="Disordered" evidence="4">
    <location>
        <begin position="1"/>
        <end position="28"/>
    </location>
</feature>
<dbReference type="GO" id="GO:0000160">
    <property type="term" value="P:phosphorelay signal transduction system"/>
    <property type="evidence" value="ECO:0007669"/>
    <property type="project" value="InterPro"/>
</dbReference>
<protein>
    <submittedName>
        <fullName evidence="6">DNA-binding protein</fullName>
    </submittedName>
</protein>
<gene>
    <name evidence="6" type="ORF">GCM10009037_13030</name>
</gene>
<sequence>MIPDSPADGTPSGVDTTEEDRPTVLAVDDDEDLADTYAIWLDGDYDVRTTYDGESAIDAVDSDVDVVLLDRRMPDMSGGDVLDAIRERGYDVRVSMLTAVEPDEDILDMPFDEYLVKPVTRDDVVDTVENLLARSEYDDDLQAYFAVSAKLATLEAQLTPDERDESAAYRDLQRRKADLEARVQDSLDDVEGFEDAFREVEN</sequence>
<feature type="coiled-coil region" evidence="3">
    <location>
        <begin position="162"/>
        <end position="196"/>
    </location>
</feature>
<dbReference type="PANTHER" id="PTHR44591">
    <property type="entry name" value="STRESS RESPONSE REGULATOR PROTEIN 1"/>
    <property type="match status" value="1"/>
</dbReference>
<evidence type="ECO:0000256" key="3">
    <source>
        <dbReference type="SAM" id="Coils"/>
    </source>
</evidence>
<keyword evidence="6" id="KW-0238">DNA-binding</keyword>
<evidence type="ECO:0000259" key="5">
    <source>
        <dbReference type="PROSITE" id="PS50110"/>
    </source>
</evidence>
<feature type="domain" description="Response regulatory" evidence="5">
    <location>
        <begin position="23"/>
        <end position="132"/>
    </location>
</feature>
<evidence type="ECO:0000313" key="7">
    <source>
        <dbReference type="Proteomes" id="UP000628840"/>
    </source>
</evidence>
<keyword evidence="3" id="KW-0175">Coiled coil</keyword>
<evidence type="ECO:0000313" key="6">
    <source>
        <dbReference type="EMBL" id="GGL30701.1"/>
    </source>
</evidence>
<evidence type="ECO:0000256" key="1">
    <source>
        <dbReference type="ARBA" id="ARBA00022553"/>
    </source>
</evidence>
<dbReference type="Gene3D" id="3.40.50.2300">
    <property type="match status" value="1"/>
</dbReference>
<dbReference type="InterPro" id="IPR013971">
    <property type="entry name" value="HalX_domain"/>
</dbReference>
<dbReference type="Pfam" id="PF00072">
    <property type="entry name" value="Response_reg"/>
    <property type="match status" value="1"/>
</dbReference>
<evidence type="ECO:0000256" key="2">
    <source>
        <dbReference type="PROSITE-ProRule" id="PRU00169"/>
    </source>
</evidence>
<accession>A0A830F8Q2</accession>
<proteinExistence type="predicted"/>
<dbReference type="InterPro" id="IPR011006">
    <property type="entry name" value="CheY-like_superfamily"/>
</dbReference>
<evidence type="ECO:0000256" key="4">
    <source>
        <dbReference type="SAM" id="MobiDB-lite"/>
    </source>
</evidence>
<dbReference type="InterPro" id="IPR001789">
    <property type="entry name" value="Sig_transdc_resp-reg_receiver"/>
</dbReference>
<dbReference type="RefSeq" id="WP_188880815.1">
    <property type="nucleotide sequence ID" value="NZ_BMPF01000002.1"/>
</dbReference>
<dbReference type="PANTHER" id="PTHR44591:SF3">
    <property type="entry name" value="RESPONSE REGULATORY DOMAIN-CONTAINING PROTEIN"/>
    <property type="match status" value="1"/>
</dbReference>
<comment type="caution">
    <text evidence="6">The sequence shown here is derived from an EMBL/GenBank/DDBJ whole genome shotgun (WGS) entry which is preliminary data.</text>
</comment>
<dbReference type="SUPFAM" id="SSF52172">
    <property type="entry name" value="CheY-like"/>
    <property type="match status" value="1"/>
</dbReference>